<name>A0A345ZTW5_9HYPH</name>
<dbReference type="Gene3D" id="3.40.50.720">
    <property type="entry name" value="NAD(P)-binding Rossmann-like Domain"/>
    <property type="match status" value="1"/>
</dbReference>
<dbReference type="PANTHER" id="PTHR42879:SF6">
    <property type="entry name" value="NADPH-DEPENDENT REDUCTASE BACG"/>
    <property type="match status" value="1"/>
</dbReference>
<reference evidence="3 4" key="1">
    <citation type="submission" date="2018-07" db="EMBL/GenBank/DDBJ databases">
        <authorList>
            <person name="Quirk P.G."/>
            <person name="Krulwich T.A."/>
        </authorList>
    </citation>
    <scope>NUCLEOTIDE SEQUENCE [LARGE SCALE GENOMIC DNA]</scope>
    <source>
        <strain evidence="3 4">CC-BB4</strain>
    </source>
</reference>
<organism evidence="3 4">
    <name type="scientific">Pseudolabrys taiwanensis</name>
    <dbReference type="NCBI Taxonomy" id="331696"/>
    <lineage>
        <taxon>Bacteria</taxon>
        <taxon>Pseudomonadati</taxon>
        <taxon>Pseudomonadota</taxon>
        <taxon>Alphaproteobacteria</taxon>
        <taxon>Hyphomicrobiales</taxon>
        <taxon>Xanthobacteraceae</taxon>
        <taxon>Pseudolabrys</taxon>
    </lineage>
</organism>
<dbReference type="InterPro" id="IPR002347">
    <property type="entry name" value="SDR_fam"/>
</dbReference>
<comment type="similarity">
    <text evidence="1">Belongs to the short-chain dehydrogenases/reductases (SDR) family.</text>
</comment>
<sequence>MPPTSPAPRATRRLARRCKPRRPRFRNGSAGTARPPRAPKRERSIVRGVHRRPSQIEGTALDLGLSNSVAVVTGGSSGIGLATAKILIAEGARVAICGRDAARLAAAKEKLDAIKPGAALAEVCDVLNADAVKAFADKVAAWGGSKLDLLVNNAGQGRVSTFANTTDAQWREELDLKFFSQILPIRAFKPLLDAAPAPAIVAVNSLLSLQPEAHMVCTSAARAGVQNLLKSLATEFAPHIRVNTILIGLVDSGQWQRRFEARTDKTQTREAWYGALARDKKIPLQRLGEPEEPARAIVFLGSQAASYITGASLEISGGVSRFI</sequence>
<dbReference type="FunFam" id="3.40.50.720:FF:000084">
    <property type="entry name" value="Short-chain dehydrogenase reductase"/>
    <property type="match status" value="1"/>
</dbReference>
<dbReference type="SUPFAM" id="SSF51735">
    <property type="entry name" value="NAD(P)-binding Rossmann-fold domains"/>
    <property type="match status" value="1"/>
</dbReference>
<dbReference type="PANTHER" id="PTHR42879">
    <property type="entry name" value="3-OXOACYL-(ACYL-CARRIER-PROTEIN) REDUCTASE"/>
    <property type="match status" value="1"/>
</dbReference>
<dbReference type="AlphaFoldDB" id="A0A345ZTW5"/>
<accession>A0A345ZTW5</accession>
<evidence type="ECO:0000256" key="2">
    <source>
        <dbReference type="SAM" id="MobiDB-lite"/>
    </source>
</evidence>
<dbReference type="NCBIfam" id="NF005468">
    <property type="entry name" value="PRK07062.1"/>
    <property type="match status" value="1"/>
</dbReference>
<feature type="region of interest" description="Disordered" evidence="2">
    <location>
        <begin position="1"/>
        <end position="42"/>
    </location>
</feature>
<dbReference type="Pfam" id="PF00106">
    <property type="entry name" value="adh_short"/>
    <property type="match status" value="1"/>
</dbReference>
<protein>
    <submittedName>
        <fullName evidence="3">Short chain dehydrogenase</fullName>
    </submittedName>
</protein>
<dbReference type="OrthoDB" id="9793325at2"/>
<evidence type="ECO:0000313" key="3">
    <source>
        <dbReference type="EMBL" id="AXK80362.1"/>
    </source>
</evidence>
<evidence type="ECO:0000256" key="1">
    <source>
        <dbReference type="ARBA" id="ARBA00006484"/>
    </source>
</evidence>
<keyword evidence="4" id="KW-1185">Reference proteome</keyword>
<dbReference type="KEGG" id="ptaw:DW352_07415"/>
<evidence type="ECO:0000313" key="4">
    <source>
        <dbReference type="Proteomes" id="UP000254889"/>
    </source>
</evidence>
<dbReference type="PRINTS" id="PR00081">
    <property type="entry name" value="GDHRDH"/>
</dbReference>
<dbReference type="InterPro" id="IPR036291">
    <property type="entry name" value="NAD(P)-bd_dom_sf"/>
</dbReference>
<dbReference type="InterPro" id="IPR050259">
    <property type="entry name" value="SDR"/>
</dbReference>
<dbReference type="EMBL" id="CP031417">
    <property type="protein sequence ID" value="AXK80362.1"/>
    <property type="molecule type" value="Genomic_DNA"/>
</dbReference>
<feature type="compositionally biased region" description="Basic residues" evidence="2">
    <location>
        <begin position="10"/>
        <end position="25"/>
    </location>
</feature>
<gene>
    <name evidence="3" type="ORF">DW352_07415</name>
</gene>
<proteinExistence type="inferred from homology"/>
<dbReference type="Proteomes" id="UP000254889">
    <property type="component" value="Chromosome"/>
</dbReference>